<gene>
    <name evidence="2" type="ORF">KTT_06910</name>
</gene>
<sequence length="192" mass="20788">MSEHSIHASALFSNAQHLEALSTQEFWQYAQSLAKAAPEPSLPVDEALLCELPQGEYLLPMAALDEVISAPAHFTLLPKTPIWMPGVTAWRGETIAVVDLAAYLTQHAAQPPQDAVLAVAHQDDIALGLLISLSGSLLTLTPEQLQPAQELPALPALRRETIINLYNTIPVLSLPILLADIVHYIKMAASHE</sequence>
<feature type="domain" description="CheW-like" evidence="1">
    <location>
        <begin position="44"/>
        <end position="183"/>
    </location>
</feature>
<dbReference type="GO" id="GO:0006935">
    <property type="term" value="P:chemotaxis"/>
    <property type="evidence" value="ECO:0007669"/>
    <property type="project" value="InterPro"/>
</dbReference>
<dbReference type="OrthoDB" id="9794382at2"/>
<proteinExistence type="predicted"/>
<protein>
    <recommendedName>
        <fullName evidence="1">CheW-like domain-containing protein</fullName>
    </recommendedName>
</protein>
<dbReference type="Gene3D" id="2.30.30.40">
    <property type="entry name" value="SH3 Domains"/>
    <property type="match status" value="1"/>
</dbReference>
<dbReference type="Proteomes" id="UP000287352">
    <property type="component" value="Unassembled WGS sequence"/>
</dbReference>
<comment type="caution">
    <text evidence="2">The sequence shown here is derived from an EMBL/GenBank/DDBJ whole genome shotgun (WGS) entry which is preliminary data.</text>
</comment>
<accession>A0A401ZVL2</accession>
<dbReference type="RefSeq" id="WP_126578403.1">
    <property type="nucleotide sequence ID" value="NZ_BIFR01000001.1"/>
</dbReference>
<keyword evidence="3" id="KW-1185">Reference proteome</keyword>
<dbReference type="SUPFAM" id="SSF50341">
    <property type="entry name" value="CheW-like"/>
    <property type="match status" value="1"/>
</dbReference>
<dbReference type="PROSITE" id="PS50851">
    <property type="entry name" value="CHEW"/>
    <property type="match status" value="1"/>
</dbReference>
<organism evidence="2 3">
    <name type="scientific">Tengunoibacter tsumagoiensis</name>
    <dbReference type="NCBI Taxonomy" id="2014871"/>
    <lineage>
        <taxon>Bacteria</taxon>
        <taxon>Bacillati</taxon>
        <taxon>Chloroflexota</taxon>
        <taxon>Ktedonobacteria</taxon>
        <taxon>Ktedonobacterales</taxon>
        <taxon>Dictyobacteraceae</taxon>
        <taxon>Tengunoibacter</taxon>
    </lineage>
</organism>
<dbReference type="GO" id="GO:0005829">
    <property type="term" value="C:cytosol"/>
    <property type="evidence" value="ECO:0007669"/>
    <property type="project" value="TreeGrafter"/>
</dbReference>
<dbReference type="PANTHER" id="PTHR22617:SF23">
    <property type="entry name" value="CHEMOTAXIS PROTEIN CHEW"/>
    <property type="match status" value="1"/>
</dbReference>
<dbReference type="EMBL" id="BIFR01000001">
    <property type="protein sequence ID" value="GCE10832.1"/>
    <property type="molecule type" value="Genomic_DNA"/>
</dbReference>
<dbReference type="SMART" id="SM00260">
    <property type="entry name" value="CheW"/>
    <property type="match status" value="1"/>
</dbReference>
<evidence type="ECO:0000313" key="3">
    <source>
        <dbReference type="Proteomes" id="UP000287352"/>
    </source>
</evidence>
<dbReference type="Gene3D" id="2.40.50.180">
    <property type="entry name" value="CheA-289, Domain 4"/>
    <property type="match status" value="1"/>
</dbReference>
<dbReference type="PANTHER" id="PTHR22617">
    <property type="entry name" value="CHEMOTAXIS SENSOR HISTIDINE KINASE-RELATED"/>
    <property type="match status" value="1"/>
</dbReference>
<dbReference type="InterPro" id="IPR002545">
    <property type="entry name" value="CheW-lke_dom"/>
</dbReference>
<dbReference type="InterPro" id="IPR036061">
    <property type="entry name" value="CheW-like_dom_sf"/>
</dbReference>
<evidence type="ECO:0000259" key="1">
    <source>
        <dbReference type="PROSITE" id="PS50851"/>
    </source>
</evidence>
<dbReference type="InterPro" id="IPR039315">
    <property type="entry name" value="CheW"/>
</dbReference>
<dbReference type="Pfam" id="PF01584">
    <property type="entry name" value="CheW"/>
    <property type="match status" value="1"/>
</dbReference>
<dbReference type="GO" id="GO:0007165">
    <property type="term" value="P:signal transduction"/>
    <property type="evidence" value="ECO:0007669"/>
    <property type="project" value="InterPro"/>
</dbReference>
<name>A0A401ZVL2_9CHLR</name>
<dbReference type="AlphaFoldDB" id="A0A401ZVL2"/>
<reference evidence="3" key="1">
    <citation type="submission" date="2018-12" db="EMBL/GenBank/DDBJ databases">
        <title>Tengunoibacter tsumagoiensis gen. nov., sp. nov., Dictyobacter kobayashii sp. nov., D. alpinus sp. nov., and D. joshuensis sp. nov. and description of Dictyobacteraceae fam. nov. within the order Ktedonobacterales isolated from Tengu-no-mugimeshi.</title>
        <authorList>
            <person name="Wang C.M."/>
            <person name="Zheng Y."/>
            <person name="Sakai Y."/>
            <person name="Toyoda A."/>
            <person name="Minakuchi Y."/>
            <person name="Abe K."/>
            <person name="Yokota A."/>
            <person name="Yabe S."/>
        </authorList>
    </citation>
    <scope>NUCLEOTIDE SEQUENCE [LARGE SCALE GENOMIC DNA]</scope>
    <source>
        <strain evidence="3">Uno3</strain>
    </source>
</reference>
<evidence type="ECO:0000313" key="2">
    <source>
        <dbReference type="EMBL" id="GCE10832.1"/>
    </source>
</evidence>